<dbReference type="InterPro" id="IPR032856">
    <property type="entry name" value="GDE_N_bis"/>
</dbReference>
<dbReference type="InterPro" id="IPR012341">
    <property type="entry name" value="6hp_glycosidase-like_sf"/>
</dbReference>
<gene>
    <name evidence="3" type="ORF">GCM10009825_10310</name>
</gene>
<dbReference type="Proteomes" id="UP001500102">
    <property type="component" value="Unassembled WGS sequence"/>
</dbReference>
<dbReference type="Pfam" id="PF14742">
    <property type="entry name" value="GDE_N_bis"/>
    <property type="match status" value="1"/>
</dbReference>
<feature type="domain" description="Putative glycogen debranching enzyme N-terminal" evidence="2">
    <location>
        <begin position="53"/>
        <end position="216"/>
    </location>
</feature>
<comment type="caution">
    <text evidence="3">The sequence shown here is derived from an EMBL/GenBank/DDBJ whole genome shotgun (WGS) entry which is preliminary data.</text>
</comment>
<proteinExistence type="predicted"/>
<evidence type="ECO:0000259" key="2">
    <source>
        <dbReference type="Pfam" id="PF14742"/>
    </source>
</evidence>
<dbReference type="SUPFAM" id="SSF48208">
    <property type="entry name" value="Six-hairpin glycosidases"/>
    <property type="match status" value="1"/>
</dbReference>
<name>A0ABN2YMS2_9MICC</name>
<accession>A0ABN2YMS2</accession>
<feature type="region of interest" description="Disordered" evidence="1">
    <location>
        <begin position="23"/>
        <end position="62"/>
    </location>
</feature>
<dbReference type="InterPro" id="IPR008928">
    <property type="entry name" value="6-hairpin_glycosidase_sf"/>
</dbReference>
<reference evidence="3 4" key="1">
    <citation type="journal article" date="2019" name="Int. J. Syst. Evol. Microbiol.">
        <title>The Global Catalogue of Microorganisms (GCM) 10K type strain sequencing project: providing services to taxonomists for standard genome sequencing and annotation.</title>
        <authorList>
            <consortium name="The Broad Institute Genomics Platform"/>
            <consortium name="The Broad Institute Genome Sequencing Center for Infectious Disease"/>
            <person name="Wu L."/>
            <person name="Ma J."/>
        </authorList>
    </citation>
    <scope>NUCLEOTIDE SEQUENCE [LARGE SCALE GENOMIC DNA]</scope>
    <source>
        <strain evidence="3 4">JCM 15921</strain>
    </source>
</reference>
<evidence type="ECO:0000313" key="4">
    <source>
        <dbReference type="Proteomes" id="UP001500102"/>
    </source>
</evidence>
<evidence type="ECO:0000313" key="3">
    <source>
        <dbReference type="EMBL" id="GAA2129804.1"/>
    </source>
</evidence>
<dbReference type="Gene3D" id="1.50.10.10">
    <property type="match status" value="1"/>
</dbReference>
<organism evidence="3 4">
    <name type="scientific">Arthrobacter humicola</name>
    <dbReference type="NCBI Taxonomy" id="409291"/>
    <lineage>
        <taxon>Bacteria</taxon>
        <taxon>Bacillati</taxon>
        <taxon>Actinomycetota</taxon>
        <taxon>Actinomycetes</taxon>
        <taxon>Micrococcales</taxon>
        <taxon>Micrococcaceae</taxon>
        <taxon>Arthrobacter</taxon>
    </lineage>
</organism>
<protein>
    <submittedName>
        <fullName evidence="3">Glycogen debranching N-terminal domain-containing protein</fullName>
    </submittedName>
</protein>
<sequence length="652" mass="68865">MTVQPGLHRQHCSVAAPTQLWLDPDGRLAGESNPPDARQSGQSAGRSTDPAGGSTDPAGFTGLLHGDTRMLCRALVRVNGLEPEPATVESQPGGVLRVRGLVRGIPGPTEDPAVELVQTWTVTPGAVRHALQLRTSLDSLDVEIDVELAADFTDMAQIRLSRFRDASAPVSADQSALRWREGGKSLAVAAPGAVTSEGRLAWRGSLGRGRPFEAEWQAVLTDDDDAVVAARPPAPRPPRTGPAGALGLLLDNSLDEVAGLRLATRQLPHAPFIAAGAPWYFTLFGRDSLWAARLLLPLDTGMETGLAAGTLRALAAFQGTRTDPAAAEEPGKILHELRSKELLLESQGLRLPPVYYGAVDSTPLWLCLLGELWRAGPDDAVIRSLLPNAARAADWLLAAGAGAGNNAGFLSYRDATGHGLSNQGWKDSRDAMQFRDGRQAEGPIALSEVQGYAYQAALQTAELFDAYGEPGGPALRDFATGLRLRFRERFWVDDDAGPFPAMALDGHGVPLDIPGSNMGHLLGTGILDAAEARIVADRLVSPELFSGYGVHTISRRAAGFWPFSYHCGSVWSHDTAIAIRGLLADGFIPEARTLADGLLGAAASFGHRLPEVFAGVRAEDSGVAVPYPASCHPQAWSSASAVVIAQAMGVGL</sequence>
<dbReference type="RefSeq" id="WP_344362820.1">
    <property type="nucleotide sequence ID" value="NZ_BAAAQB010000012.1"/>
</dbReference>
<dbReference type="EMBL" id="BAAAQB010000012">
    <property type="protein sequence ID" value="GAA2129804.1"/>
    <property type="molecule type" value="Genomic_DNA"/>
</dbReference>
<evidence type="ECO:0000256" key="1">
    <source>
        <dbReference type="SAM" id="MobiDB-lite"/>
    </source>
</evidence>
<keyword evidence="4" id="KW-1185">Reference proteome</keyword>